<reference evidence="1" key="1">
    <citation type="journal article" date="2021" name="New Phytol.">
        <title>Evolutionary innovations through gain and loss of genes in the ectomycorrhizal Boletales.</title>
        <authorList>
            <person name="Wu G."/>
            <person name="Miyauchi S."/>
            <person name="Morin E."/>
            <person name="Kuo A."/>
            <person name="Drula E."/>
            <person name="Varga T."/>
            <person name="Kohler A."/>
            <person name="Feng B."/>
            <person name="Cao Y."/>
            <person name="Lipzen A."/>
            <person name="Daum C."/>
            <person name="Hundley H."/>
            <person name="Pangilinan J."/>
            <person name="Johnson J."/>
            <person name="Barry K."/>
            <person name="LaButti K."/>
            <person name="Ng V."/>
            <person name="Ahrendt S."/>
            <person name="Min B."/>
            <person name="Choi I.G."/>
            <person name="Park H."/>
            <person name="Plett J.M."/>
            <person name="Magnuson J."/>
            <person name="Spatafora J.W."/>
            <person name="Nagy L.G."/>
            <person name="Henrissat B."/>
            <person name="Grigoriev I.V."/>
            <person name="Yang Z.L."/>
            <person name="Xu J."/>
            <person name="Martin F.M."/>
        </authorList>
    </citation>
    <scope>NUCLEOTIDE SEQUENCE</scope>
    <source>
        <strain evidence="1">ATCC 28755</strain>
    </source>
</reference>
<dbReference type="EMBL" id="MU267990">
    <property type="protein sequence ID" value="KAH7906666.1"/>
    <property type="molecule type" value="Genomic_DNA"/>
</dbReference>
<organism evidence="1 2">
    <name type="scientific">Hygrophoropsis aurantiaca</name>
    <dbReference type="NCBI Taxonomy" id="72124"/>
    <lineage>
        <taxon>Eukaryota</taxon>
        <taxon>Fungi</taxon>
        <taxon>Dikarya</taxon>
        <taxon>Basidiomycota</taxon>
        <taxon>Agaricomycotina</taxon>
        <taxon>Agaricomycetes</taxon>
        <taxon>Agaricomycetidae</taxon>
        <taxon>Boletales</taxon>
        <taxon>Coniophorineae</taxon>
        <taxon>Hygrophoropsidaceae</taxon>
        <taxon>Hygrophoropsis</taxon>
    </lineage>
</organism>
<gene>
    <name evidence="1" type="ORF">BJ138DRAFT_1117371</name>
</gene>
<keyword evidence="2" id="KW-1185">Reference proteome</keyword>
<sequence>MSIQTAPQNSENRPSRLPKKVFKGHTGWRIGRHDGSDIERGEWQAGGEGSGARLGVDRGNGGHKHSLLAAETGEGMTRERLRFGDEVYCLSFPPDGTRIAAGSQSEKGNVRVFDVLMGETTAGPSNTHTPMATSIVFTLDEKPIITVSNEGFIRVWDSTTGQNVVQPMLGHKGGIAQTALSHDGRRLASAGLDGTIRVWDTNPHASRLHDPPMGGPLSLETSRAISTFGIPLPPRSRTQPPVFTAAAGSPLSPQPSTSKPSTVLASRLPAAGAPPPAQLNSSHPPQCEDFWDTSDLNARLSPLDQYAHRRPRQDRNNAREMHSIEPYPISAPPVNALDMQPPPRPPRVPTSRAANVSAAYGFNAESPDIPGGEFIVKVFDEFPVDRMAPINASLSRCLDHTSLRNSIYMKDDQYPIDMAKKMVAQGVADRSRRPPTQKHALALSRDRESVRPGYQKYLAPKKTRVIYVTQSTATSPSTILMYRNTSWQVLYQSISLSFRVSRGY</sequence>
<evidence type="ECO:0000313" key="2">
    <source>
        <dbReference type="Proteomes" id="UP000790377"/>
    </source>
</evidence>
<accession>A0ACB7ZZV4</accession>
<dbReference type="Proteomes" id="UP000790377">
    <property type="component" value="Unassembled WGS sequence"/>
</dbReference>
<comment type="caution">
    <text evidence="1">The sequence shown here is derived from an EMBL/GenBank/DDBJ whole genome shotgun (WGS) entry which is preliminary data.</text>
</comment>
<evidence type="ECO:0000313" key="1">
    <source>
        <dbReference type="EMBL" id="KAH7906666.1"/>
    </source>
</evidence>
<proteinExistence type="predicted"/>
<protein>
    <submittedName>
        <fullName evidence="1">Uncharacterized protein</fullName>
    </submittedName>
</protein>
<name>A0ACB7ZZV4_9AGAM</name>